<accession>A0A1G4RBG5</accession>
<evidence type="ECO:0000313" key="3">
    <source>
        <dbReference type="Proteomes" id="UP000198889"/>
    </source>
</evidence>
<keyword evidence="1" id="KW-0472">Membrane</keyword>
<evidence type="ECO:0000256" key="1">
    <source>
        <dbReference type="SAM" id="Phobius"/>
    </source>
</evidence>
<gene>
    <name evidence="2" type="ORF">SAMN05660859_1521</name>
</gene>
<keyword evidence="3" id="KW-1185">Reference proteome</keyword>
<organism evidence="2 3">
    <name type="scientific">Ancylobacter rudongensis</name>
    <dbReference type="NCBI Taxonomy" id="177413"/>
    <lineage>
        <taxon>Bacteria</taxon>
        <taxon>Pseudomonadati</taxon>
        <taxon>Pseudomonadota</taxon>
        <taxon>Alphaproteobacteria</taxon>
        <taxon>Hyphomicrobiales</taxon>
        <taxon>Xanthobacteraceae</taxon>
        <taxon>Ancylobacter</taxon>
    </lineage>
</organism>
<protein>
    <submittedName>
        <fullName evidence="2">Uncharacterized protein</fullName>
    </submittedName>
</protein>
<keyword evidence="1" id="KW-1133">Transmembrane helix</keyword>
<dbReference type="EMBL" id="FMTP01000002">
    <property type="protein sequence ID" value="SCW54107.1"/>
    <property type="molecule type" value="Genomic_DNA"/>
</dbReference>
<feature type="transmembrane region" description="Helical" evidence="1">
    <location>
        <begin position="21"/>
        <end position="41"/>
    </location>
</feature>
<sequence length="175" mass="19541">MARLANEADPARYVRRFVLMPAWFLAGAGVLVLAISVPLAFCEVRAFEVFTAEDYYVSPLLPWETPRFRPWASAVSVEIGCNHYQAKGGPVNRMIYAVTFRDGTVASPAYAPPVGGSWLDGMEIIDATLRSAGVRFVPQAVMSVHAYHPRCIAALRHDFSNDDFRRLQRVLRLPE</sequence>
<dbReference type="Proteomes" id="UP000198889">
    <property type="component" value="Unassembled WGS sequence"/>
</dbReference>
<evidence type="ECO:0000313" key="2">
    <source>
        <dbReference type="EMBL" id="SCW54107.1"/>
    </source>
</evidence>
<proteinExistence type="predicted"/>
<keyword evidence="1" id="KW-0812">Transmembrane</keyword>
<name>A0A1G4RBG5_9HYPH</name>
<dbReference type="AlphaFoldDB" id="A0A1G4RBG5"/>
<reference evidence="3" key="1">
    <citation type="submission" date="2016-10" db="EMBL/GenBank/DDBJ databases">
        <authorList>
            <person name="Varghese N."/>
            <person name="Submissions S."/>
        </authorList>
    </citation>
    <scope>NUCLEOTIDE SEQUENCE [LARGE SCALE GENOMIC DNA]</scope>
    <source>
        <strain evidence="3">CGMCC 1.1761</strain>
    </source>
</reference>